<dbReference type="EMBL" id="JBHTLX010000005">
    <property type="protein sequence ID" value="MFD1246789.1"/>
    <property type="molecule type" value="Genomic_DNA"/>
</dbReference>
<proteinExistence type="predicted"/>
<comment type="caution">
    <text evidence="2">The sequence shown here is derived from an EMBL/GenBank/DDBJ whole genome shotgun (WGS) entry which is preliminary data.</text>
</comment>
<dbReference type="SUPFAM" id="SSF53901">
    <property type="entry name" value="Thiolase-like"/>
    <property type="match status" value="2"/>
</dbReference>
<name>A0ABW3VVN3_9ACTN</name>
<dbReference type="InterPro" id="IPR016039">
    <property type="entry name" value="Thiolase-like"/>
</dbReference>
<sequence length="384" mass="40547">MTMRQVAIAGVGYTDFSRASGRSVLELATEAALGACADAGLAPQSVDGIASYMVSNDSENCEALATALALPGLRYVMDCNGAGQSPCHLVGNATMAIATGAADYVLVFRALNGYSGVRVGASKFAGKSAPYRYPIGYNAYMMYIAMWARRFLHETGQNDGDLAAVAIAQRAYAELNERAILRKPLSLDDYYNSRQVVDPFRVADCTTEVDGACAVLLTTLDRARDLQQPPAVVAAHSYRAGARPGLDIGNHTMIDDYTHNFTALIREDLYRQAGISASDIEFAQIYDCFTSTVLMGLEGLGLCERGESGAFVASGATGIGGSLPVNTNGGLLSEGYVHGMNTVVEAVLQIQGRGRERQAARHEVGVVTSGALVDGSGLVLTADR</sequence>
<accession>A0ABW3VVN3</accession>
<dbReference type="PANTHER" id="PTHR42870">
    <property type="entry name" value="ACETYL-COA C-ACETYLTRANSFERASE"/>
    <property type="match status" value="1"/>
</dbReference>
<evidence type="ECO:0000313" key="3">
    <source>
        <dbReference type="Proteomes" id="UP001597229"/>
    </source>
</evidence>
<dbReference type="Pfam" id="PF22691">
    <property type="entry name" value="Thiolase_C_1"/>
    <property type="match status" value="1"/>
</dbReference>
<dbReference type="Gene3D" id="3.40.47.10">
    <property type="match status" value="1"/>
</dbReference>
<dbReference type="InterPro" id="IPR002155">
    <property type="entry name" value="Thiolase"/>
</dbReference>
<evidence type="ECO:0000313" key="2">
    <source>
        <dbReference type="EMBL" id="MFD1246789.1"/>
    </source>
</evidence>
<dbReference type="InterPro" id="IPR055140">
    <property type="entry name" value="Thiolase_C_2"/>
</dbReference>
<evidence type="ECO:0000259" key="1">
    <source>
        <dbReference type="Pfam" id="PF22691"/>
    </source>
</evidence>
<protein>
    <submittedName>
        <fullName evidence="2">Lipid-transfer protein</fullName>
    </submittedName>
</protein>
<dbReference type="Proteomes" id="UP001597229">
    <property type="component" value="Unassembled WGS sequence"/>
</dbReference>
<gene>
    <name evidence="2" type="ORF">ACFQ3F_03210</name>
</gene>
<organism evidence="2 3">
    <name type="scientific">Nocardioides ginsengisoli</name>
    <dbReference type="NCBI Taxonomy" id="363868"/>
    <lineage>
        <taxon>Bacteria</taxon>
        <taxon>Bacillati</taxon>
        <taxon>Actinomycetota</taxon>
        <taxon>Actinomycetes</taxon>
        <taxon>Propionibacteriales</taxon>
        <taxon>Nocardioidaceae</taxon>
        <taxon>Nocardioides</taxon>
    </lineage>
</organism>
<keyword evidence="3" id="KW-1185">Reference proteome</keyword>
<feature type="domain" description="Thiolase C-terminal" evidence="1">
    <location>
        <begin position="266"/>
        <end position="369"/>
    </location>
</feature>
<reference evidence="3" key="1">
    <citation type="journal article" date="2019" name="Int. J. Syst. Evol. Microbiol.">
        <title>The Global Catalogue of Microorganisms (GCM) 10K type strain sequencing project: providing services to taxonomists for standard genome sequencing and annotation.</title>
        <authorList>
            <consortium name="The Broad Institute Genomics Platform"/>
            <consortium name="The Broad Institute Genome Sequencing Center for Infectious Disease"/>
            <person name="Wu L."/>
            <person name="Ma J."/>
        </authorList>
    </citation>
    <scope>NUCLEOTIDE SEQUENCE [LARGE SCALE GENOMIC DNA]</scope>
    <source>
        <strain evidence="3">CCUG 52478</strain>
    </source>
</reference>
<dbReference type="RefSeq" id="WP_367917733.1">
    <property type="nucleotide sequence ID" value="NZ_BAABAC010000005.1"/>
</dbReference>
<dbReference type="CDD" id="cd00829">
    <property type="entry name" value="SCP-x_thiolase"/>
    <property type="match status" value="1"/>
</dbReference>
<dbReference type="PANTHER" id="PTHR42870:SF1">
    <property type="entry name" value="NON-SPECIFIC LIPID-TRANSFER PROTEIN-LIKE 2"/>
    <property type="match status" value="1"/>
</dbReference>
<dbReference type="PIRSF" id="PIRSF000429">
    <property type="entry name" value="Ac-CoA_Ac_transf"/>
    <property type="match status" value="1"/>
</dbReference>